<dbReference type="Proteomes" id="UP001184614">
    <property type="component" value="Unassembled WGS sequence"/>
</dbReference>
<dbReference type="EMBL" id="JAVDQT010000010">
    <property type="protein sequence ID" value="MDR6434344.1"/>
    <property type="molecule type" value="Genomic_DNA"/>
</dbReference>
<keyword evidence="1" id="KW-1133">Transmembrane helix</keyword>
<name>A0ABU1ME75_9HYPH</name>
<accession>A0ABU1ME75</accession>
<comment type="caution">
    <text evidence="2">The sequence shown here is derived from an EMBL/GenBank/DDBJ whole genome shotgun (WGS) entry which is preliminary data.</text>
</comment>
<feature type="transmembrane region" description="Helical" evidence="1">
    <location>
        <begin position="40"/>
        <end position="60"/>
    </location>
</feature>
<feature type="transmembrane region" description="Helical" evidence="1">
    <location>
        <begin position="134"/>
        <end position="154"/>
    </location>
</feature>
<keyword evidence="1" id="KW-0472">Membrane</keyword>
<feature type="transmembrane region" description="Helical" evidence="1">
    <location>
        <begin position="80"/>
        <end position="96"/>
    </location>
</feature>
<dbReference type="Pfam" id="PF20589">
    <property type="entry name" value="DUF6790"/>
    <property type="match status" value="1"/>
</dbReference>
<evidence type="ECO:0000313" key="2">
    <source>
        <dbReference type="EMBL" id="MDR6434344.1"/>
    </source>
</evidence>
<feature type="transmembrane region" description="Helical" evidence="1">
    <location>
        <begin position="103"/>
        <end position="122"/>
    </location>
</feature>
<reference evidence="2 3" key="1">
    <citation type="submission" date="2023-07" db="EMBL/GenBank/DDBJ databases">
        <title>Sorghum-associated microbial communities from plants grown in Nebraska, USA.</title>
        <authorList>
            <person name="Schachtman D."/>
        </authorList>
    </citation>
    <scope>NUCLEOTIDE SEQUENCE [LARGE SCALE GENOMIC DNA]</scope>
    <source>
        <strain evidence="2 3">DS1730</strain>
    </source>
</reference>
<feature type="transmembrane region" description="Helical" evidence="1">
    <location>
        <begin position="6"/>
        <end position="28"/>
    </location>
</feature>
<evidence type="ECO:0000313" key="3">
    <source>
        <dbReference type="Proteomes" id="UP001184614"/>
    </source>
</evidence>
<proteinExistence type="predicted"/>
<dbReference type="RefSeq" id="WP_310015763.1">
    <property type="nucleotide sequence ID" value="NZ_JAVDQT010000010.1"/>
</dbReference>
<dbReference type="InterPro" id="IPR046740">
    <property type="entry name" value="DUF6790"/>
</dbReference>
<keyword evidence="3" id="KW-1185">Reference proteome</keyword>
<evidence type="ECO:0008006" key="4">
    <source>
        <dbReference type="Google" id="ProtNLM"/>
    </source>
</evidence>
<evidence type="ECO:0000256" key="1">
    <source>
        <dbReference type="SAM" id="Phobius"/>
    </source>
</evidence>
<organism evidence="2 3">
    <name type="scientific">Brucella pseudogrignonensis</name>
    <dbReference type="NCBI Taxonomy" id="419475"/>
    <lineage>
        <taxon>Bacteria</taxon>
        <taxon>Pseudomonadati</taxon>
        <taxon>Pseudomonadota</taxon>
        <taxon>Alphaproteobacteria</taxon>
        <taxon>Hyphomicrobiales</taxon>
        <taxon>Brucellaceae</taxon>
        <taxon>Brucella/Ochrobactrum group</taxon>
        <taxon>Brucella</taxon>
    </lineage>
</organism>
<sequence>MIANSISFILSNLPSILTLIALIIALALRGSDHTGERRFGWLLLLAVGIDGLWAGFFHIFFPQLASAQIGWSPSPFETEIGIADFAMGVVAIIAFWNSLSFKCAIALYAIIFYVGVAIGHVHDAIVSANFAPDNFGPLLIATLLRTGMLVYFLIKTGIKKQ</sequence>
<gene>
    <name evidence="2" type="ORF">J2782_004095</name>
</gene>
<protein>
    <recommendedName>
        <fullName evidence="4">DoxX family protein</fullName>
    </recommendedName>
</protein>
<keyword evidence="1" id="KW-0812">Transmembrane</keyword>